<evidence type="ECO:0000256" key="5">
    <source>
        <dbReference type="ARBA" id="ARBA00022989"/>
    </source>
</evidence>
<dbReference type="GO" id="GO:0015297">
    <property type="term" value="F:antiporter activity"/>
    <property type="evidence" value="ECO:0007669"/>
    <property type="project" value="InterPro"/>
</dbReference>
<keyword evidence="5 7" id="KW-1133">Transmembrane helix</keyword>
<gene>
    <name evidence="10" type="ORF">OB914_08470</name>
    <name evidence="9" type="ORF">OB916_07135</name>
</gene>
<dbReference type="PANTHER" id="PTHR42751">
    <property type="entry name" value="SODIUM/HYDROGEN EXCHANGER FAMILY/TRKA DOMAIN PROTEIN"/>
    <property type="match status" value="1"/>
</dbReference>
<evidence type="ECO:0000256" key="4">
    <source>
        <dbReference type="ARBA" id="ARBA00022692"/>
    </source>
</evidence>
<feature type="transmembrane region" description="Helical" evidence="7">
    <location>
        <begin position="190"/>
        <end position="211"/>
    </location>
</feature>
<accession>A0AAE3IBA9</accession>
<evidence type="ECO:0000313" key="11">
    <source>
        <dbReference type="Proteomes" id="UP001208186"/>
    </source>
</evidence>
<dbReference type="Pfam" id="PF00999">
    <property type="entry name" value="Na_H_Exchanger"/>
    <property type="match status" value="1"/>
</dbReference>
<dbReference type="PANTHER" id="PTHR42751:SF4">
    <property type="entry name" value="K(+)_H(+) ANTIPORTER SUBUNIT KHTU"/>
    <property type="match status" value="1"/>
</dbReference>
<comment type="similarity">
    <text evidence="2">Belongs to the monovalent cation:proton antiporter 2 (CPA2) transporter (TC 2.A.37) family.</text>
</comment>
<evidence type="ECO:0000256" key="3">
    <source>
        <dbReference type="ARBA" id="ARBA00022448"/>
    </source>
</evidence>
<protein>
    <submittedName>
        <fullName evidence="10">Cation:proton antiporter</fullName>
    </submittedName>
</protein>
<comment type="subcellular location">
    <subcellularLocation>
        <location evidence="1">Membrane</location>
        <topology evidence="1">Multi-pass membrane protein</topology>
    </subcellularLocation>
</comment>
<dbReference type="GO" id="GO:1902600">
    <property type="term" value="P:proton transmembrane transport"/>
    <property type="evidence" value="ECO:0007669"/>
    <property type="project" value="InterPro"/>
</dbReference>
<sequence length="411" mass="42699">MFASIAAAGWVADRIGQSVIPFYIVIGMVASEFVVGRVELPGAVAGLDIRFESLYVAESEFVELGAELGIVFLLFFLGLEFNLDRLLARRNQIGSAGTIDFLINFPAGFALGWLFFGSALPAFLVAGIVYISSSAIITKSLIDLGWIANDEAEPVLGTLVYEDLLIAVYLAVAAALVLGGGSPGQAAQSIAIAIAFLLVLVLVVQFGTPAFERLFATDTHEFVVLRAVGLVVLVAGTALAVGVSEAVAAFFVGMAVSATGHVSQVENLLEPLRDVFAAVFFFWIGLVTDPLAVAGAVGLIAVAVLATTPTKLLSGYLGGRAFDLGPRRSARTALAMTTRGEFSLIIATLAVAGGTAGTIPDSVADQISAFAVGYVLVMAVVGTTLMQYSGPFESAVQKRFSVADAATDETA</sequence>
<feature type="domain" description="Cation/H+ exchanger transmembrane" evidence="8">
    <location>
        <begin position="4"/>
        <end position="384"/>
    </location>
</feature>
<evidence type="ECO:0000313" key="12">
    <source>
        <dbReference type="Proteomes" id="UP001209746"/>
    </source>
</evidence>
<evidence type="ECO:0000256" key="2">
    <source>
        <dbReference type="ARBA" id="ARBA00005551"/>
    </source>
</evidence>
<evidence type="ECO:0000256" key="6">
    <source>
        <dbReference type="ARBA" id="ARBA00023136"/>
    </source>
</evidence>
<dbReference type="InterPro" id="IPR006153">
    <property type="entry name" value="Cation/H_exchanger_TM"/>
</dbReference>
<proteinExistence type="inferred from homology"/>
<evidence type="ECO:0000256" key="7">
    <source>
        <dbReference type="SAM" id="Phobius"/>
    </source>
</evidence>
<evidence type="ECO:0000256" key="1">
    <source>
        <dbReference type="ARBA" id="ARBA00004141"/>
    </source>
</evidence>
<name>A0AAE3IBA9_9EURY</name>
<feature type="transmembrane region" description="Helical" evidence="7">
    <location>
        <begin position="154"/>
        <end position="178"/>
    </location>
</feature>
<keyword evidence="11" id="KW-1185">Reference proteome</keyword>
<organism evidence="10 12">
    <name type="scientific">Halapricum hydrolyticum</name>
    <dbReference type="NCBI Taxonomy" id="2979991"/>
    <lineage>
        <taxon>Archaea</taxon>
        <taxon>Methanobacteriati</taxon>
        <taxon>Methanobacteriota</taxon>
        <taxon>Stenosarchaea group</taxon>
        <taxon>Halobacteria</taxon>
        <taxon>Halobacteriales</taxon>
        <taxon>Haloarculaceae</taxon>
        <taxon>Halapricum</taxon>
    </lineage>
</organism>
<feature type="transmembrane region" description="Helical" evidence="7">
    <location>
        <begin position="366"/>
        <end position="388"/>
    </location>
</feature>
<feature type="transmembrane region" description="Helical" evidence="7">
    <location>
        <begin position="342"/>
        <end position="360"/>
    </location>
</feature>
<keyword evidence="3" id="KW-0813">Transport</keyword>
<reference evidence="10" key="1">
    <citation type="submission" date="2023-02" db="EMBL/GenBank/DDBJ databases">
        <title>Enrichment on poylsaccharides allowed isolation of novel metabolic and taxonomic groups of Haloarchaea.</title>
        <authorList>
            <person name="Sorokin D.Y."/>
            <person name="Elcheninov A.G."/>
            <person name="Khizhniak T.V."/>
            <person name="Kolganova T.V."/>
            <person name="Kublanov I.V."/>
        </authorList>
    </citation>
    <scope>NUCLEOTIDE SEQUENCE</scope>
    <source>
        <strain evidence="9 11">HArc-curdl5-1</strain>
        <strain evidence="10">HArc-curdl7</strain>
    </source>
</reference>
<dbReference type="GO" id="GO:0016020">
    <property type="term" value="C:membrane"/>
    <property type="evidence" value="ECO:0007669"/>
    <property type="project" value="UniProtKB-SubCell"/>
</dbReference>
<feature type="transmembrane region" description="Helical" evidence="7">
    <location>
        <begin position="61"/>
        <end position="81"/>
    </location>
</feature>
<dbReference type="InterPro" id="IPR038770">
    <property type="entry name" value="Na+/solute_symporter_sf"/>
</dbReference>
<dbReference type="EMBL" id="JAOPKD010000006">
    <property type="protein sequence ID" value="MCU4727002.1"/>
    <property type="molecule type" value="Genomic_DNA"/>
</dbReference>
<keyword evidence="4 7" id="KW-0812">Transmembrane</keyword>
<dbReference type="RefSeq" id="WP_390884052.1">
    <property type="nucleotide sequence ID" value="NZ_JAOPKC010000005.1"/>
</dbReference>
<feature type="transmembrane region" description="Helical" evidence="7">
    <location>
        <begin position="223"/>
        <end position="256"/>
    </location>
</feature>
<dbReference type="Proteomes" id="UP001209746">
    <property type="component" value="Unassembled WGS sequence"/>
</dbReference>
<dbReference type="Proteomes" id="UP001208186">
    <property type="component" value="Unassembled WGS sequence"/>
</dbReference>
<dbReference type="AlphaFoldDB" id="A0AAE3IBA9"/>
<dbReference type="Gene3D" id="1.20.1530.20">
    <property type="match status" value="1"/>
</dbReference>
<evidence type="ECO:0000313" key="9">
    <source>
        <dbReference type="EMBL" id="MCU4717838.1"/>
    </source>
</evidence>
<evidence type="ECO:0000259" key="8">
    <source>
        <dbReference type="Pfam" id="PF00999"/>
    </source>
</evidence>
<comment type="caution">
    <text evidence="10">The sequence shown here is derived from an EMBL/GenBank/DDBJ whole genome shotgun (WGS) entry which is preliminary data.</text>
</comment>
<evidence type="ECO:0000313" key="10">
    <source>
        <dbReference type="EMBL" id="MCU4727002.1"/>
    </source>
</evidence>
<feature type="transmembrane region" description="Helical" evidence="7">
    <location>
        <begin position="276"/>
        <end position="306"/>
    </location>
</feature>
<dbReference type="EMBL" id="JAOPKC010000005">
    <property type="protein sequence ID" value="MCU4717838.1"/>
    <property type="molecule type" value="Genomic_DNA"/>
</dbReference>
<keyword evidence="6 7" id="KW-0472">Membrane</keyword>